<dbReference type="Proteomes" id="UP000005289">
    <property type="component" value="Chromosome"/>
</dbReference>
<dbReference type="InterPro" id="IPR039523">
    <property type="entry name" value="RimK-rel_E_lig_ATP-grasp"/>
</dbReference>
<dbReference type="EMBL" id="CP007029">
    <property type="protein sequence ID" value="AHF00073.1"/>
    <property type="molecule type" value="Genomic_DNA"/>
</dbReference>
<feature type="domain" description="Alpha-L-glutamate ligase-related protein ATP-grasp" evidence="1">
    <location>
        <begin position="202"/>
        <end position="349"/>
    </location>
</feature>
<proteinExistence type="predicted"/>
<evidence type="ECO:0000259" key="1">
    <source>
        <dbReference type="Pfam" id="PF14397"/>
    </source>
</evidence>
<dbReference type="HOGENOM" id="CLU_061957_1_0_6"/>
<evidence type="ECO:0000313" key="2">
    <source>
        <dbReference type="EMBL" id="AHF00073.1"/>
    </source>
</evidence>
<sequence length="380" mass="43573">MSGVKERAIRGLFRLREIQMRRSYNRRGRLHARRLGLPANANDEDAVAEYRKLWSRVAGNVDPAWYRIYSHVFGRGDPRFIPLDVYYVLVEPALNNARFGPAFGDKNGYDLLHGRFRKPRDFIRYIDGVYYDRAYQRIAAEAVKASVLPPGLVEPDVETVLVKPAIDTRKGQSIRKLWFRGGMLRDAAGSTVSLEALAREYARDFLVQECVRQHSCTARFNDSSLNSLRVYTYRSVQDDRIVPLHVLQKVGTAGSLVDQGMRIGIRPSGRYNRYGTDDDGVRYDSVNGIDLDSIEPFPFIVELHRRAVEVASRFVHHRVLGLDFAVREDGQILLLEANPHFIGLDQLQFHHGPLFGEFTQEVIEYCRNAPRVELLRTILR</sequence>
<name>W0DS22_9GAMM</name>
<keyword evidence="3" id="KW-1185">Reference proteome</keyword>
<organism evidence="2 3">
    <name type="scientific">Thioalkalivibrio paradoxus ARh 1</name>
    <dbReference type="NCBI Taxonomy" id="713585"/>
    <lineage>
        <taxon>Bacteria</taxon>
        <taxon>Pseudomonadati</taxon>
        <taxon>Pseudomonadota</taxon>
        <taxon>Gammaproteobacteria</taxon>
        <taxon>Chromatiales</taxon>
        <taxon>Ectothiorhodospiraceae</taxon>
        <taxon>Thioalkalivibrio</taxon>
    </lineage>
</organism>
<dbReference type="RefSeq" id="WP_006747554.1">
    <property type="nucleotide sequence ID" value="NZ_CP007029.1"/>
</dbReference>
<evidence type="ECO:0000313" key="3">
    <source>
        <dbReference type="Proteomes" id="UP000005289"/>
    </source>
</evidence>
<accession>W0DS22</accession>
<gene>
    <name evidence="2" type="ORF">THITH_08490</name>
</gene>
<dbReference type="KEGG" id="tti:THITH_08490"/>
<protein>
    <recommendedName>
        <fullName evidence="1">Alpha-L-glutamate ligase-related protein ATP-grasp domain-containing protein</fullName>
    </recommendedName>
</protein>
<reference evidence="2 3" key="1">
    <citation type="submission" date="2013-12" db="EMBL/GenBank/DDBJ databases">
        <authorList>
            <consortium name="DOE Joint Genome Institute"/>
            <person name="Muyzer G."/>
            <person name="Huntemann M."/>
            <person name="Han J."/>
            <person name="Chen A."/>
            <person name="Kyrpides N."/>
            <person name="Mavromatis K."/>
            <person name="Markowitz V."/>
            <person name="Palaniappan K."/>
            <person name="Ivanova N."/>
            <person name="Schaumberg A."/>
            <person name="Pati A."/>
            <person name="Liolios K."/>
            <person name="Nordberg H.P."/>
            <person name="Cantor M.N."/>
            <person name="Hua S.X."/>
            <person name="Woyke T."/>
        </authorList>
    </citation>
    <scope>NUCLEOTIDE SEQUENCE [LARGE SCALE GENOMIC DNA]</scope>
    <source>
        <strain evidence="2 3">ARh 1</strain>
    </source>
</reference>
<dbReference type="AlphaFoldDB" id="W0DS22"/>
<dbReference type="Pfam" id="PF14397">
    <property type="entry name" value="ATPgrasp_ST"/>
    <property type="match status" value="1"/>
</dbReference>